<keyword evidence="21" id="KW-1185">Reference proteome</keyword>
<dbReference type="InterPro" id="IPR058240">
    <property type="entry name" value="rSAM_sf"/>
</dbReference>
<keyword evidence="11" id="KW-0408">Iron</keyword>
<proteinExistence type="inferred from homology"/>
<dbReference type="Pfam" id="PF04055">
    <property type="entry name" value="Radical_SAM"/>
    <property type="match status" value="1"/>
</dbReference>
<dbReference type="PANTHER" id="PTHR11918:SF45">
    <property type="entry name" value="THREONYLCARBAMOYLADENOSINE TRNA METHYLTHIOTRANSFERASE"/>
    <property type="match status" value="1"/>
</dbReference>
<feature type="domain" description="Kinesin motor" evidence="17">
    <location>
        <begin position="905"/>
        <end position="1236"/>
    </location>
</feature>
<keyword evidence="8" id="KW-0949">S-adenosyl-L-methionine</keyword>
<dbReference type="AlphaFoldDB" id="A0A812KUT1"/>
<name>A0A812KUT1_9DINO</name>
<dbReference type="NCBIfam" id="TIGR00089">
    <property type="entry name" value="MiaB/RimO family radical SAM methylthiotransferase"/>
    <property type="match status" value="1"/>
</dbReference>
<comment type="caution">
    <text evidence="20">The sequence shown here is derived from an EMBL/GenBank/DDBJ whole genome shotgun (WGS) entry which is preliminary data.</text>
</comment>
<evidence type="ECO:0000259" key="19">
    <source>
        <dbReference type="PROSITE" id="PS51918"/>
    </source>
</evidence>
<accession>A0A812KUT1</accession>
<evidence type="ECO:0000256" key="10">
    <source>
        <dbReference type="ARBA" id="ARBA00022723"/>
    </source>
</evidence>
<keyword evidence="12" id="KW-0411">Iron-sulfur</keyword>
<evidence type="ECO:0000256" key="13">
    <source>
        <dbReference type="ARBA" id="ARBA00031213"/>
    </source>
</evidence>
<feature type="binding site" evidence="15">
    <location>
        <begin position="992"/>
        <end position="999"/>
    </location>
    <ligand>
        <name>ATP</name>
        <dbReference type="ChEBI" id="CHEBI:30616"/>
    </ligand>
</feature>
<evidence type="ECO:0000256" key="11">
    <source>
        <dbReference type="ARBA" id="ARBA00023004"/>
    </source>
</evidence>
<evidence type="ECO:0000259" key="18">
    <source>
        <dbReference type="PROSITE" id="PS51449"/>
    </source>
</evidence>
<sequence>MCSGCLEQDGPVLQAQRYQLRQQHLHAGVAYAQLLGGLCWESAACCTRSRSKPFVALNEPSLAENAGKKVLNMLAWTGVDRKTDVRMATPFGDSKMDGSTAAGDDSVAASEKSSDVGLDRLEETPVVGPAALRKTLSCSAKGILGCKLVESASGPVLPPGSPMSPTSPRCSGMATSASQFLPRESTGWAWWHAAPVKLHPPPMSYPHVHPAATLFLFRRLLGANSAACGAEHGAVYSASSASSGATAAQTQHAGAAYAAYAAYAACTVGDSNTGARDNDLLTGVPTSQRLQGIHICHGQEQIAKETAASERREKARCDICEARACRTASAGLCLSHRRLCDQLLTQFWQFAKLLFGCCPPALGGSAEPSSDPQLPTELEDLGAEGSRTFEWGAGQVKRRRRIPANKAEVSVEDEAAQKQLPGKQRIFLKTYGCAHNNSDSEFMMGLLQDYGYTLVETMQDADALVVNSCTVKGPSQDNAVNLVKSAQDAGKPVVLAGCVPTADVNLAKSLMGVSMLGVTQLDRVVEVVEHAIQGNTISLLTHRRSMPSLDLPKVRRNSFVEIIPISGGCLGNCSYCKTKHARGSLSSYSEEAILARALQAASEGVSEVWLTSEDTGAYGLDIGTNIASLLNRVADSLPEHVMLKLGMTNPPYMLAHIDAVAKVFQRPNVFEHLHVPVQSGSDTVLRAMVREYTSSDFRRLVDGLRAQVPGLFVGTDVICGFPAESEEDHQATLALVRDYRFPMLNISQFYPRPNTAAARLKKLPGNIVKARSTEMTQLFESYSTWNHLVGCTQRVWFSDTDEKRQQTVGHTKGYAKVVQSAEDALLGRSALVKVTRATKWHVEAVVEASQLDVSATDLATLRQVRTKLLNALASAQEVDLPRVERSVAEQQRRRLHNALQDMKGQLRVSCRIRPLSDQEKTQKGETGELALRPLDGSRVELSLREGPAQVFEFDSVFRPDVPQQVVEEIFEDCRDLAQSAVDGHNVTVMTYGQTGAGKTYTLFGSKDQEGLVQYMIREVFARLADQAEDDEECTATVTGSALELYNNHFIDLLRPVDRTGRQAPGVKVCVDAQGCVEVDGLEQEVAQTPVDLLEILEKGLAQRVVAEHALNADSSRSHMVFTVRIQTEGSSKKTTRKLTFCDLGGCERIKRSQVAGDLQKEAIEINKSLSALSSVIEAVAGRRRHIPYRDHKLTRLLRDAVGGSAKVLMYVCCSPARSNIEETAAALKLASRAAKVVNQQKQVEASSSM</sequence>
<dbReference type="GO" id="GO:0005524">
    <property type="term" value="F:ATP binding"/>
    <property type="evidence" value="ECO:0007669"/>
    <property type="project" value="UniProtKB-UniRule"/>
</dbReference>
<dbReference type="EC" id="2.8.4.5" evidence="4"/>
<dbReference type="SFLD" id="SFLDG01082">
    <property type="entry name" value="B12-binding_domain_containing"/>
    <property type="match status" value="1"/>
</dbReference>
<keyword evidence="15" id="KW-0067">ATP-binding</keyword>
<dbReference type="PROSITE" id="PS01278">
    <property type="entry name" value="MTTASE_RADICAL"/>
    <property type="match status" value="1"/>
</dbReference>
<comment type="similarity">
    <text evidence="3">Belongs to the methylthiotransferase family. CDKAL1 subfamily.</text>
</comment>
<evidence type="ECO:0000256" key="16">
    <source>
        <dbReference type="SAM" id="MobiDB-lite"/>
    </source>
</evidence>
<dbReference type="SFLD" id="SFLDS00029">
    <property type="entry name" value="Radical_SAM"/>
    <property type="match status" value="1"/>
</dbReference>
<evidence type="ECO:0000256" key="12">
    <source>
        <dbReference type="ARBA" id="ARBA00023014"/>
    </source>
</evidence>
<dbReference type="InterPro" id="IPR023404">
    <property type="entry name" value="rSAM_horseshoe"/>
</dbReference>
<feature type="domain" description="Radical SAM core" evidence="19">
    <location>
        <begin position="552"/>
        <end position="787"/>
    </location>
</feature>
<keyword evidence="7" id="KW-0808">Transferase</keyword>
<evidence type="ECO:0000313" key="21">
    <source>
        <dbReference type="Proteomes" id="UP000604046"/>
    </source>
</evidence>
<evidence type="ECO:0000256" key="6">
    <source>
        <dbReference type="ARBA" id="ARBA00022485"/>
    </source>
</evidence>
<comment type="similarity">
    <text evidence="15">Belongs to the TRAFAC class myosin-kinesin ATPase superfamily. Kinesin family.</text>
</comment>
<dbReference type="SMART" id="SM00129">
    <property type="entry name" value="KISc"/>
    <property type="match status" value="1"/>
</dbReference>
<comment type="catalytic activity">
    <reaction evidence="14">
        <text>N(6)-L-threonylcarbamoyladenosine(37) in tRNA + (sulfur carrier)-SH + AH2 + 2 S-adenosyl-L-methionine = 2-methylsulfanyl-N(6)-L-threonylcarbamoyladenosine(37) in tRNA + (sulfur carrier)-H + 5'-deoxyadenosine + L-methionine + A + S-adenosyl-L-homocysteine + 2 H(+)</text>
        <dbReference type="Rhea" id="RHEA:37075"/>
        <dbReference type="Rhea" id="RHEA-COMP:10163"/>
        <dbReference type="Rhea" id="RHEA-COMP:11092"/>
        <dbReference type="Rhea" id="RHEA-COMP:14737"/>
        <dbReference type="Rhea" id="RHEA-COMP:14739"/>
        <dbReference type="ChEBI" id="CHEBI:13193"/>
        <dbReference type="ChEBI" id="CHEBI:15378"/>
        <dbReference type="ChEBI" id="CHEBI:17319"/>
        <dbReference type="ChEBI" id="CHEBI:17499"/>
        <dbReference type="ChEBI" id="CHEBI:29917"/>
        <dbReference type="ChEBI" id="CHEBI:57844"/>
        <dbReference type="ChEBI" id="CHEBI:57856"/>
        <dbReference type="ChEBI" id="CHEBI:59789"/>
        <dbReference type="ChEBI" id="CHEBI:64428"/>
        <dbReference type="ChEBI" id="CHEBI:74418"/>
        <dbReference type="ChEBI" id="CHEBI:74420"/>
        <dbReference type="EC" id="2.8.4.5"/>
    </reaction>
</comment>
<dbReference type="InterPro" id="IPR007197">
    <property type="entry name" value="rSAM"/>
</dbReference>
<dbReference type="InterPro" id="IPR001752">
    <property type="entry name" value="Kinesin_motor_dom"/>
</dbReference>
<gene>
    <name evidence="20" type="primary">cdkal1</name>
    <name evidence="20" type="ORF">SNAT2548_LOCUS9985</name>
</gene>
<dbReference type="InterPro" id="IPR036961">
    <property type="entry name" value="Kinesin_motor_dom_sf"/>
</dbReference>
<dbReference type="PROSITE" id="PS51449">
    <property type="entry name" value="MTTASE_N"/>
    <property type="match status" value="1"/>
</dbReference>
<dbReference type="InterPro" id="IPR038135">
    <property type="entry name" value="Methylthiotransferase_N_sf"/>
</dbReference>
<organism evidence="20 21">
    <name type="scientific">Symbiodinium natans</name>
    <dbReference type="NCBI Taxonomy" id="878477"/>
    <lineage>
        <taxon>Eukaryota</taxon>
        <taxon>Sar</taxon>
        <taxon>Alveolata</taxon>
        <taxon>Dinophyceae</taxon>
        <taxon>Suessiales</taxon>
        <taxon>Symbiodiniaceae</taxon>
        <taxon>Symbiodinium</taxon>
    </lineage>
</organism>
<dbReference type="NCBIfam" id="TIGR01578">
    <property type="entry name" value="MiaB-like-B"/>
    <property type="match status" value="1"/>
</dbReference>
<evidence type="ECO:0000256" key="3">
    <source>
        <dbReference type="ARBA" id="ARBA00008616"/>
    </source>
</evidence>
<dbReference type="Gene3D" id="3.40.850.10">
    <property type="entry name" value="Kinesin motor domain"/>
    <property type="match status" value="1"/>
</dbReference>
<dbReference type="GO" id="GO:0051539">
    <property type="term" value="F:4 iron, 4 sulfur cluster binding"/>
    <property type="evidence" value="ECO:0007669"/>
    <property type="project" value="UniProtKB-KW"/>
</dbReference>
<dbReference type="PROSITE" id="PS51918">
    <property type="entry name" value="RADICAL_SAM"/>
    <property type="match status" value="1"/>
</dbReference>
<dbReference type="InterPro" id="IPR013848">
    <property type="entry name" value="Methylthiotransferase_N"/>
</dbReference>
<dbReference type="FunFam" id="3.80.30.20:FF:000002">
    <property type="entry name" value="threonylcarbamoyladenosine tRNA methylthiotransferase isoform X2"/>
    <property type="match status" value="1"/>
</dbReference>
<dbReference type="PRINTS" id="PR00380">
    <property type="entry name" value="KINESINHEAVY"/>
</dbReference>
<dbReference type="Pfam" id="PF00919">
    <property type="entry name" value="UPF0004"/>
    <property type="match status" value="1"/>
</dbReference>
<dbReference type="EMBL" id="CAJNDS010000802">
    <property type="protein sequence ID" value="CAE7235023.1"/>
    <property type="molecule type" value="Genomic_DNA"/>
</dbReference>
<dbReference type="GO" id="GO:0035598">
    <property type="term" value="F:tRNA (N(6)-L-threonylcarbamoyladenosine(37)-C(2))-methylthiotransferase activity"/>
    <property type="evidence" value="ECO:0007669"/>
    <property type="project" value="UniProtKB-EC"/>
</dbReference>
<dbReference type="InterPro" id="IPR005839">
    <property type="entry name" value="Methylthiotransferase"/>
</dbReference>
<dbReference type="InterPro" id="IPR020612">
    <property type="entry name" value="Methylthiotransferase_CS"/>
</dbReference>
<dbReference type="GO" id="GO:0005783">
    <property type="term" value="C:endoplasmic reticulum"/>
    <property type="evidence" value="ECO:0007669"/>
    <property type="project" value="TreeGrafter"/>
</dbReference>
<dbReference type="GO" id="GO:0008017">
    <property type="term" value="F:microtubule binding"/>
    <property type="evidence" value="ECO:0007669"/>
    <property type="project" value="InterPro"/>
</dbReference>
<dbReference type="InterPro" id="IPR006638">
    <property type="entry name" value="Elp3/MiaA/NifB-like_rSAM"/>
</dbReference>
<evidence type="ECO:0000256" key="5">
    <source>
        <dbReference type="ARBA" id="ARBA00018810"/>
    </source>
</evidence>
<dbReference type="OrthoDB" id="1730074at2759"/>
<feature type="region of interest" description="Disordered" evidence="16">
    <location>
        <begin position="90"/>
        <end position="114"/>
    </location>
</feature>
<keyword evidence="15" id="KW-0505">Motor protein</keyword>
<comment type="function">
    <text evidence="2">Catalyzes the methylthiolation of N6-threonylcarbamoyladenosine (t(6)A), leading to the formation of 2-methylthio-N6-threonylcarbamoyladenosine (ms(2)t(6)A) at position 37 in tRNAs that read codons beginning with adenine.</text>
</comment>
<evidence type="ECO:0000256" key="14">
    <source>
        <dbReference type="ARBA" id="ARBA00051661"/>
    </source>
</evidence>
<evidence type="ECO:0000256" key="7">
    <source>
        <dbReference type="ARBA" id="ARBA00022679"/>
    </source>
</evidence>
<dbReference type="GO" id="GO:0007018">
    <property type="term" value="P:microtubule-based movement"/>
    <property type="evidence" value="ECO:0007669"/>
    <property type="project" value="InterPro"/>
</dbReference>
<comment type="cofactor">
    <cofactor evidence="1">
        <name>[4Fe-4S] cluster</name>
        <dbReference type="ChEBI" id="CHEBI:49883"/>
    </cofactor>
</comment>
<evidence type="ECO:0000256" key="4">
    <source>
        <dbReference type="ARBA" id="ARBA00013273"/>
    </source>
</evidence>
<protein>
    <recommendedName>
        <fullName evidence="5">Threonylcarbamoyladenosine tRNA methylthiotransferase</fullName>
        <ecNumber evidence="4">2.8.4.5</ecNumber>
    </recommendedName>
    <alternativeName>
        <fullName evidence="13">tRNA-t(6)A37 methylthiotransferase</fullName>
    </alternativeName>
</protein>
<dbReference type="SUPFAM" id="SSF102114">
    <property type="entry name" value="Radical SAM enzymes"/>
    <property type="match status" value="1"/>
</dbReference>
<dbReference type="SMART" id="SM00729">
    <property type="entry name" value="Elp3"/>
    <property type="match status" value="1"/>
</dbReference>
<keyword evidence="15" id="KW-0547">Nucleotide-binding</keyword>
<dbReference type="InterPro" id="IPR006466">
    <property type="entry name" value="MiaB-like_arc_euk"/>
</dbReference>
<dbReference type="Gene3D" id="3.80.30.20">
    <property type="entry name" value="tm_1862 like domain"/>
    <property type="match status" value="1"/>
</dbReference>
<feature type="domain" description="MTTase N-terminal" evidence="18">
    <location>
        <begin position="424"/>
        <end position="533"/>
    </location>
</feature>
<dbReference type="CDD" id="cd00106">
    <property type="entry name" value="KISc"/>
    <property type="match status" value="1"/>
</dbReference>
<dbReference type="Proteomes" id="UP000604046">
    <property type="component" value="Unassembled WGS sequence"/>
</dbReference>
<dbReference type="GO" id="GO:0003777">
    <property type="term" value="F:microtubule motor activity"/>
    <property type="evidence" value="ECO:0007669"/>
    <property type="project" value="InterPro"/>
</dbReference>
<evidence type="ECO:0000256" key="15">
    <source>
        <dbReference type="PROSITE-ProRule" id="PRU00283"/>
    </source>
</evidence>
<dbReference type="PROSITE" id="PS50067">
    <property type="entry name" value="KINESIN_MOTOR_2"/>
    <property type="match status" value="1"/>
</dbReference>
<dbReference type="CDD" id="cd01335">
    <property type="entry name" value="Radical_SAM"/>
    <property type="match status" value="1"/>
</dbReference>
<reference evidence="20" key="1">
    <citation type="submission" date="2021-02" db="EMBL/GenBank/DDBJ databases">
        <authorList>
            <person name="Dougan E. K."/>
            <person name="Rhodes N."/>
            <person name="Thang M."/>
            <person name="Chan C."/>
        </authorList>
    </citation>
    <scope>NUCLEOTIDE SEQUENCE</scope>
</reference>
<evidence type="ECO:0000259" key="17">
    <source>
        <dbReference type="PROSITE" id="PS50067"/>
    </source>
</evidence>
<dbReference type="InterPro" id="IPR027417">
    <property type="entry name" value="P-loop_NTPase"/>
</dbReference>
<dbReference type="SUPFAM" id="SSF52540">
    <property type="entry name" value="P-loop containing nucleoside triphosphate hydrolases"/>
    <property type="match status" value="1"/>
</dbReference>
<evidence type="ECO:0000256" key="8">
    <source>
        <dbReference type="ARBA" id="ARBA00022691"/>
    </source>
</evidence>
<keyword evidence="6" id="KW-0004">4Fe-4S</keyword>
<dbReference type="PANTHER" id="PTHR11918">
    <property type="entry name" value="RADICAL SAM PROTEINS"/>
    <property type="match status" value="1"/>
</dbReference>
<evidence type="ECO:0000256" key="1">
    <source>
        <dbReference type="ARBA" id="ARBA00001966"/>
    </source>
</evidence>
<evidence type="ECO:0000256" key="9">
    <source>
        <dbReference type="ARBA" id="ARBA00022694"/>
    </source>
</evidence>
<dbReference type="GO" id="GO:0046872">
    <property type="term" value="F:metal ion binding"/>
    <property type="evidence" value="ECO:0007669"/>
    <property type="project" value="UniProtKB-KW"/>
</dbReference>
<keyword evidence="9" id="KW-0819">tRNA processing</keyword>
<dbReference type="Gene3D" id="3.40.50.12160">
    <property type="entry name" value="Methylthiotransferase, N-terminal domain"/>
    <property type="match status" value="1"/>
</dbReference>
<evidence type="ECO:0000256" key="2">
    <source>
        <dbReference type="ARBA" id="ARBA00002399"/>
    </source>
</evidence>
<evidence type="ECO:0000313" key="20">
    <source>
        <dbReference type="EMBL" id="CAE7235023.1"/>
    </source>
</evidence>
<keyword evidence="10" id="KW-0479">Metal-binding</keyword>
<dbReference type="Pfam" id="PF00225">
    <property type="entry name" value="Kinesin"/>
    <property type="match status" value="1"/>
</dbReference>